<dbReference type="EMBL" id="AOEX01000093">
    <property type="protein sequence ID" value="EME53776.1"/>
    <property type="molecule type" value="Genomic_DNA"/>
</dbReference>
<evidence type="ECO:0000313" key="1">
    <source>
        <dbReference type="EMBL" id="EME53776.1"/>
    </source>
</evidence>
<sequence length="203" mass="21805">MSATSQAPAAAATDEELDQAGVACVEALRVKFDQVSAPLISDYETSGSGTNFTTVGFVDIIPGPERYRFTCITTRTGDSFTSEVTESTKVAMPERQPEPLELVPEFWLRKDEKEQPARIDIVISETPTAEDLETIGEFIADANRNSNRGWIVDVTCGNSQNDIGGNRVATGRFAFGEAGADEVGIEANTYTLLPISGQECADG</sequence>
<comment type="caution">
    <text evidence="1">The sequence shown here is derived from an EMBL/GenBank/DDBJ whole genome shotgun (WGS) entry which is preliminary data.</text>
</comment>
<keyword evidence="2" id="KW-1185">Reference proteome</keyword>
<dbReference type="PATRIC" id="fig|1278076.4.peg.4939"/>
<gene>
    <name evidence="1" type="ORF">G352_24091</name>
</gene>
<protein>
    <submittedName>
        <fullName evidence="1">Uncharacterized protein</fullName>
    </submittedName>
</protein>
<name>M2WYF7_9NOCA</name>
<reference evidence="1 2" key="1">
    <citation type="journal article" date="2013" name="Genome Announc.">
        <title>Draft Genome Sequence of Rhodococcus ruber Strain BKS 20-38.</title>
        <authorList>
            <person name="Bala M."/>
            <person name="Kumar S."/>
            <person name="Raghava G.P."/>
            <person name="Mayilraj S."/>
        </authorList>
    </citation>
    <scope>NUCLEOTIDE SEQUENCE [LARGE SCALE GENOMIC DNA]</scope>
    <source>
        <strain evidence="1 2">BKS 20-38</strain>
    </source>
</reference>
<organism evidence="1 2">
    <name type="scientific">Rhodococcus ruber BKS 20-38</name>
    <dbReference type="NCBI Taxonomy" id="1278076"/>
    <lineage>
        <taxon>Bacteria</taxon>
        <taxon>Bacillati</taxon>
        <taxon>Actinomycetota</taxon>
        <taxon>Actinomycetes</taxon>
        <taxon>Mycobacteriales</taxon>
        <taxon>Nocardiaceae</taxon>
        <taxon>Rhodococcus</taxon>
    </lineage>
</organism>
<dbReference type="Proteomes" id="UP000011731">
    <property type="component" value="Unassembled WGS sequence"/>
</dbReference>
<evidence type="ECO:0000313" key="2">
    <source>
        <dbReference type="Proteomes" id="UP000011731"/>
    </source>
</evidence>
<proteinExistence type="predicted"/>
<dbReference type="RefSeq" id="WP_003938879.1">
    <property type="nucleotide sequence ID" value="NZ_AOEX01000093.1"/>
</dbReference>
<dbReference type="AlphaFoldDB" id="M2WYF7"/>
<accession>M2WYF7</accession>